<comment type="caution">
    <text evidence="2">The sequence shown here is derived from an EMBL/GenBank/DDBJ whole genome shotgun (WGS) entry which is preliminary data.</text>
</comment>
<dbReference type="EMBL" id="JACHMN010000003">
    <property type="protein sequence ID" value="MBB5872978.1"/>
    <property type="molecule type" value="Genomic_DNA"/>
</dbReference>
<reference evidence="2 3" key="1">
    <citation type="submission" date="2020-08" db="EMBL/GenBank/DDBJ databases">
        <title>Sequencing the genomes of 1000 actinobacteria strains.</title>
        <authorList>
            <person name="Klenk H.-P."/>
        </authorList>
    </citation>
    <scope>NUCLEOTIDE SEQUENCE [LARGE SCALE GENOMIC DNA]</scope>
    <source>
        <strain evidence="2 3">DSM 45362</strain>
    </source>
</reference>
<evidence type="ECO:0000313" key="3">
    <source>
        <dbReference type="Proteomes" id="UP000587527"/>
    </source>
</evidence>
<sequence length="212" mass="22443">MSDWVRRAFDSIGGTQSPPGAYLKVLQDKYMGKVFLCIDVSGSMSENAGGGKTRLQAAVAGAKVFVKEAVAAHYQVGLILWDDSVHVFVPLSGDPAAVDTALSRATIAGGTALAPTLTKGIDQLRKLRGDRVIAIFSDGEIPDIRRARELSKEAARLEIRILVRGLGRSAAASLEQVATEGDVAENVVGTSAEIESGIASMARRIINRKGRP</sequence>
<dbReference type="PROSITE" id="PS50234">
    <property type="entry name" value="VWFA"/>
    <property type="match status" value="1"/>
</dbReference>
<dbReference type="Proteomes" id="UP000587527">
    <property type="component" value="Unassembled WGS sequence"/>
</dbReference>
<name>A0A841BZQ7_9ACTN</name>
<gene>
    <name evidence="2" type="ORF">F4553_006412</name>
</gene>
<dbReference type="RefSeq" id="WP_184843425.1">
    <property type="nucleotide sequence ID" value="NZ_JACHMN010000003.1"/>
</dbReference>
<keyword evidence="3" id="KW-1185">Reference proteome</keyword>
<dbReference type="SUPFAM" id="SSF53300">
    <property type="entry name" value="vWA-like"/>
    <property type="match status" value="1"/>
</dbReference>
<evidence type="ECO:0000313" key="2">
    <source>
        <dbReference type="EMBL" id="MBB5872978.1"/>
    </source>
</evidence>
<dbReference type="InterPro" id="IPR002035">
    <property type="entry name" value="VWF_A"/>
</dbReference>
<protein>
    <submittedName>
        <fullName evidence="2">Mg-chelatase subunit ChlD</fullName>
    </submittedName>
</protein>
<evidence type="ECO:0000259" key="1">
    <source>
        <dbReference type="PROSITE" id="PS50234"/>
    </source>
</evidence>
<dbReference type="SMART" id="SM00327">
    <property type="entry name" value="VWA"/>
    <property type="match status" value="1"/>
</dbReference>
<feature type="domain" description="VWFA" evidence="1">
    <location>
        <begin position="33"/>
        <end position="205"/>
    </location>
</feature>
<dbReference type="Gene3D" id="3.40.50.410">
    <property type="entry name" value="von Willebrand factor, type A domain"/>
    <property type="match status" value="1"/>
</dbReference>
<dbReference type="CDD" id="cd00198">
    <property type="entry name" value="vWFA"/>
    <property type="match status" value="1"/>
</dbReference>
<dbReference type="AlphaFoldDB" id="A0A841BZQ7"/>
<dbReference type="InterPro" id="IPR036465">
    <property type="entry name" value="vWFA_dom_sf"/>
</dbReference>
<organism evidence="2 3">
    <name type="scientific">Allocatelliglobosispora scoriae</name>
    <dbReference type="NCBI Taxonomy" id="643052"/>
    <lineage>
        <taxon>Bacteria</taxon>
        <taxon>Bacillati</taxon>
        <taxon>Actinomycetota</taxon>
        <taxon>Actinomycetes</taxon>
        <taxon>Micromonosporales</taxon>
        <taxon>Micromonosporaceae</taxon>
        <taxon>Allocatelliglobosispora</taxon>
    </lineage>
</organism>
<accession>A0A841BZQ7</accession>
<dbReference type="Pfam" id="PF13519">
    <property type="entry name" value="VWA_2"/>
    <property type="match status" value="1"/>
</dbReference>
<proteinExistence type="predicted"/>